<dbReference type="EMBL" id="BNJQ01000005">
    <property type="protein sequence ID" value="GHP03329.1"/>
    <property type="molecule type" value="Genomic_DNA"/>
</dbReference>
<dbReference type="Proteomes" id="UP000660262">
    <property type="component" value="Unassembled WGS sequence"/>
</dbReference>
<comment type="caution">
    <text evidence="2">The sequence shown here is derived from an EMBL/GenBank/DDBJ whole genome shotgun (WGS) entry which is preliminary data.</text>
</comment>
<feature type="region of interest" description="Disordered" evidence="1">
    <location>
        <begin position="1"/>
        <end position="35"/>
    </location>
</feature>
<reference evidence="2" key="1">
    <citation type="submission" date="2020-10" db="EMBL/GenBank/DDBJ databases">
        <title>Unveiling of a novel bifunctional photoreceptor, Dualchrome1, isolated from a cosmopolitan green alga.</title>
        <authorList>
            <person name="Suzuki S."/>
            <person name="Kawachi M."/>
        </authorList>
    </citation>
    <scope>NUCLEOTIDE SEQUENCE</scope>
    <source>
        <strain evidence="2">NIES 2893</strain>
    </source>
</reference>
<accession>A0A830HDA7</accession>
<feature type="compositionally biased region" description="Polar residues" evidence="1">
    <location>
        <begin position="1"/>
        <end position="17"/>
    </location>
</feature>
<organism evidence="2 3">
    <name type="scientific">Pycnococcus provasolii</name>
    <dbReference type="NCBI Taxonomy" id="41880"/>
    <lineage>
        <taxon>Eukaryota</taxon>
        <taxon>Viridiplantae</taxon>
        <taxon>Chlorophyta</taxon>
        <taxon>Pseudoscourfieldiophyceae</taxon>
        <taxon>Pseudoscourfieldiales</taxon>
        <taxon>Pycnococcaceae</taxon>
        <taxon>Pycnococcus</taxon>
    </lineage>
</organism>
<name>A0A830HDA7_9CHLO</name>
<proteinExistence type="predicted"/>
<gene>
    <name evidence="2" type="ORF">PPROV_000208400</name>
</gene>
<keyword evidence="3" id="KW-1185">Reference proteome</keyword>
<sequence length="73" mass="8269">MASSMSNTAPFPSLQQRRGNDNELEFEEKEGDGKTPELWIGYHAKFSLKRDCGRSNAKVPHAVTRTRFVVSRT</sequence>
<protein>
    <submittedName>
        <fullName evidence="2">Uncharacterized protein</fullName>
    </submittedName>
</protein>
<evidence type="ECO:0000313" key="3">
    <source>
        <dbReference type="Proteomes" id="UP000660262"/>
    </source>
</evidence>
<evidence type="ECO:0000256" key="1">
    <source>
        <dbReference type="SAM" id="MobiDB-lite"/>
    </source>
</evidence>
<evidence type="ECO:0000313" key="2">
    <source>
        <dbReference type="EMBL" id="GHP03329.1"/>
    </source>
</evidence>
<dbReference type="AlphaFoldDB" id="A0A830HDA7"/>